<keyword evidence="4" id="KW-1185">Reference proteome</keyword>
<dbReference type="PANTHER" id="PTHR24320:SF148">
    <property type="entry name" value="NAD(P)-BINDING ROSSMANN-FOLD SUPERFAMILY PROTEIN"/>
    <property type="match status" value="1"/>
</dbReference>
<dbReference type="Pfam" id="PF00106">
    <property type="entry name" value="adh_short"/>
    <property type="match status" value="1"/>
</dbReference>
<dbReference type="AlphaFoldDB" id="A0A8J3UXM3"/>
<evidence type="ECO:0000313" key="3">
    <source>
        <dbReference type="EMBL" id="GII51732.1"/>
    </source>
</evidence>
<dbReference type="GO" id="GO:0016491">
    <property type="term" value="F:oxidoreductase activity"/>
    <property type="evidence" value="ECO:0007669"/>
    <property type="project" value="UniProtKB-KW"/>
</dbReference>
<gene>
    <name evidence="3" type="ORF">Pth03_01210</name>
</gene>
<name>A0A8J3UXM3_9ACTN</name>
<dbReference type="PANTHER" id="PTHR24320">
    <property type="entry name" value="RETINOL DEHYDROGENASE"/>
    <property type="match status" value="1"/>
</dbReference>
<reference evidence="3" key="1">
    <citation type="submission" date="2021-01" db="EMBL/GenBank/DDBJ databases">
        <title>Whole genome shotgun sequence of Planotetraspora thailandica NBRC 104271.</title>
        <authorList>
            <person name="Komaki H."/>
            <person name="Tamura T."/>
        </authorList>
    </citation>
    <scope>NUCLEOTIDE SEQUENCE</scope>
    <source>
        <strain evidence="3">NBRC 104271</strain>
    </source>
</reference>
<keyword evidence="2" id="KW-0560">Oxidoreductase</keyword>
<dbReference type="InterPro" id="IPR036291">
    <property type="entry name" value="NAD(P)-bd_dom_sf"/>
</dbReference>
<dbReference type="RefSeq" id="WP_203942068.1">
    <property type="nucleotide sequence ID" value="NZ_BOOR01000003.1"/>
</dbReference>
<comment type="caution">
    <text evidence="3">The sequence shown here is derived from an EMBL/GenBank/DDBJ whole genome shotgun (WGS) entry which is preliminary data.</text>
</comment>
<dbReference type="Gene3D" id="3.40.50.720">
    <property type="entry name" value="NAD(P)-binding Rossmann-like Domain"/>
    <property type="match status" value="1"/>
</dbReference>
<dbReference type="SUPFAM" id="SSF51735">
    <property type="entry name" value="NAD(P)-binding Rossmann-fold domains"/>
    <property type="match status" value="1"/>
</dbReference>
<accession>A0A8J3UXM3</accession>
<dbReference type="EMBL" id="BOOR01000003">
    <property type="protein sequence ID" value="GII51732.1"/>
    <property type="molecule type" value="Genomic_DNA"/>
</dbReference>
<dbReference type="InterPro" id="IPR002347">
    <property type="entry name" value="SDR_fam"/>
</dbReference>
<organism evidence="3 4">
    <name type="scientific">Planotetraspora thailandica</name>
    <dbReference type="NCBI Taxonomy" id="487172"/>
    <lineage>
        <taxon>Bacteria</taxon>
        <taxon>Bacillati</taxon>
        <taxon>Actinomycetota</taxon>
        <taxon>Actinomycetes</taxon>
        <taxon>Streptosporangiales</taxon>
        <taxon>Streptosporangiaceae</taxon>
        <taxon>Planotetraspora</taxon>
    </lineage>
</organism>
<proteinExistence type="inferred from homology"/>
<evidence type="ECO:0000313" key="4">
    <source>
        <dbReference type="Proteomes" id="UP000605992"/>
    </source>
</evidence>
<dbReference type="PRINTS" id="PR00081">
    <property type="entry name" value="GDHRDH"/>
</dbReference>
<evidence type="ECO:0000256" key="1">
    <source>
        <dbReference type="ARBA" id="ARBA00006484"/>
    </source>
</evidence>
<dbReference type="NCBIfam" id="NF004513">
    <property type="entry name" value="PRK05854.1"/>
    <property type="match status" value="1"/>
</dbReference>
<evidence type="ECO:0000256" key="2">
    <source>
        <dbReference type="ARBA" id="ARBA00023002"/>
    </source>
</evidence>
<dbReference type="NCBIfam" id="NF004846">
    <property type="entry name" value="PRK06197.1"/>
    <property type="match status" value="1"/>
</dbReference>
<comment type="similarity">
    <text evidence="1">Belongs to the short-chain dehydrogenases/reductases (SDR) family.</text>
</comment>
<protein>
    <submittedName>
        <fullName evidence="3">Oxidoreductase</fullName>
    </submittedName>
</protein>
<sequence length="316" mass="33524">MARATPDITVPDLTGRLAVITGANSGLGLGLTRRFAMAGAEVVLAVRDRRKGADAIARVLADAPGARLSIRHLDLTSLASVAAVGAELRGEGRPIDFLVNNAGVMAPPMRVATEDGFELQFGGNHLGHFALTAHLLPLLKAAERARVTTVSSLAAWWARFDFGDLQSERYSPQRAYGLSKLANLMFARELDRRSRELGWGVLSNAAHPGATITGLQVTGPTYGGAAVARTRLLNAFLYRIPGMWQEVPTGVLPILYAATSPDAEGGAYYGPGGFGELTGGPAPARFPRRALNDADTARLWDVSERLTGVAYPAVRV</sequence>
<dbReference type="Proteomes" id="UP000605992">
    <property type="component" value="Unassembled WGS sequence"/>
</dbReference>